<dbReference type="AlphaFoldDB" id="A0A382R8K8"/>
<feature type="non-terminal residue" evidence="1">
    <location>
        <position position="108"/>
    </location>
</feature>
<protein>
    <submittedName>
        <fullName evidence="1">Uncharacterized protein</fullName>
    </submittedName>
</protein>
<reference evidence="1" key="1">
    <citation type="submission" date="2018-05" db="EMBL/GenBank/DDBJ databases">
        <authorList>
            <person name="Lanie J.A."/>
            <person name="Ng W.-L."/>
            <person name="Kazmierczak K.M."/>
            <person name="Andrzejewski T.M."/>
            <person name="Davidsen T.M."/>
            <person name="Wayne K.J."/>
            <person name="Tettelin H."/>
            <person name="Glass J.I."/>
            <person name="Rusch D."/>
            <person name="Podicherti R."/>
            <person name="Tsui H.-C.T."/>
            <person name="Winkler M.E."/>
        </authorList>
    </citation>
    <scope>NUCLEOTIDE SEQUENCE</scope>
</reference>
<proteinExistence type="predicted"/>
<accession>A0A382R8K8</accession>
<gene>
    <name evidence="1" type="ORF">METZ01_LOCUS346192</name>
</gene>
<evidence type="ECO:0000313" key="1">
    <source>
        <dbReference type="EMBL" id="SVC93338.1"/>
    </source>
</evidence>
<name>A0A382R8K8_9ZZZZ</name>
<dbReference type="EMBL" id="UINC01119487">
    <property type="protein sequence ID" value="SVC93338.1"/>
    <property type="molecule type" value="Genomic_DNA"/>
</dbReference>
<organism evidence="1">
    <name type="scientific">marine metagenome</name>
    <dbReference type="NCBI Taxonomy" id="408172"/>
    <lineage>
        <taxon>unclassified sequences</taxon>
        <taxon>metagenomes</taxon>
        <taxon>ecological metagenomes</taxon>
    </lineage>
</organism>
<sequence length="108" mass="11818">MNTNQSGFTLTGPYGTGKSSLALFLQALINGNAKIKKLAINKSKFNSKSHFAKLFLTKNKWFVLKIVGSKSDPIEAFAEHISQNIKQNWISKGIPPSLKTKIKPTVAG</sequence>